<dbReference type="EMBL" id="BAAAQY010000007">
    <property type="protein sequence ID" value="GAA2239711.1"/>
    <property type="molecule type" value="Genomic_DNA"/>
</dbReference>
<feature type="domain" description="Glycosyl transferase family 28 C-terminal" evidence="1">
    <location>
        <begin position="238"/>
        <end position="306"/>
    </location>
</feature>
<reference evidence="3" key="1">
    <citation type="journal article" date="2019" name="Int. J. Syst. Evol. Microbiol.">
        <title>The Global Catalogue of Microorganisms (GCM) 10K type strain sequencing project: providing services to taxonomists for standard genome sequencing and annotation.</title>
        <authorList>
            <consortium name="The Broad Institute Genomics Platform"/>
            <consortium name="The Broad Institute Genome Sequencing Center for Infectious Disease"/>
            <person name="Wu L."/>
            <person name="Ma J."/>
        </authorList>
    </citation>
    <scope>NUCLEOTIDE SEQUENCE [LARGE SCALE GENOMIC DNA]</scope>
    <source>
        <strain evidence="3">JCM 16117</strain>
    </source>
</reference>
<organism evidence="2 3">
    <name type="scientific">Herbiconiux moechotypicola</name>
    <dbReference type="NCBI Taxonomy" id="637393"/>
    <lineage>
        <taxon>Bacteria</taxon>
        <taxon>Bacillati</taxon>
        <taxon>Actinomycetota</taxon>
        <taxon>Actinomycetes</taxon>
        <taxon>Micrococcales</taxon>
        <taxon>Microbacteriaceae</taxon>
        <taxon>Herbiconiux</taxon>
    </lineage>
</organism>
<sequence length="327" mass="35188">MPHAVGYENAIASGVPVKYLFIASTGGHLAQLVRLSESMNAAPDSLWVTFETEQSTSLMRGRRVLYVPYVRSRDVRGVLRTIGLVRKALRSERFDRAISTGAALALGVFPVAMLRRIPRTYIESVSRVEGPSMTGRIVAAAHLAELRTQHAGWAGARWKQHPSVLAQFTRVPKAAAGPVGDPLKIFVTLGTIKPYRFDSLVNGILATGLASEATSWQLGDTDRAGLPGDARLHVGSDEFDRLSADADVVVTHSGVGTILGLLERGIYPVIVPRRKSRGEHVDDHQEQIAALVKKLGVGEVCEADELDADVIRRAATFTISAGKGAAL</sequence>
<name>A0ABP5QQ03_9MICO</name>
<comment type="caution">
    <text evidence="2">The sequence shown here is derived from an EMBL/GenBank/DDBJ whole genome shotgun (WGS) entry which is preliminary data.</text>
</comment>
<proteinExistence type="predicted"/>
<gene>
    <name evidence="2" type="ORF">GCM10009851_26370</name>
</gene>
<evidence type="ECO:0000259" key="1">
    <source>
        <dbReference type="Pfam" id="PF04101"/>
    </source>
</evidence>
<dbReference type="SUPFAM" id="SSF53756">
    <property type="entry name" value="UDP-Glycosyltransferase/glycogen phosphorylase"/>
    <property type="match status" value="1"/>
</dbReference>
<dbReference type="Pfam" id="PF04101">
    <property type="entry name" value="Glyco_tran_28_C"/>
    <property type="match status" value="1"/>
</dbReference>
<dbReference type="InterPro" id="IPR007235">
    <property type="entry name" value="Glyco_trans_28_C"/>
</dbReference>
<dbReference type="Gene3D" id="3.40.50.2000">
    <property type="entry name" value="Glycogen Phosphorylase B"/>
    <property type="match status" value="1"/>
</dbReference>
<dbReference type="RefSeq" id="WP_259481004.1">
    <property type="nucleotide sequence ID" value="NZ_BAAAQY010000007.1"/>
</dbReference>
<evidence type="ECO:0000313" key="2">
    <source>
        <dbReference type="EMBL" id="GAA2239711.1"/>
    </source>
</evidence>
<dbReference type="Proteomes" id="UP001500929">
    <property type="component" value="Unassembled WGS sequence"/>
</dbReference>
<accession>A0ABP5QQ03</accession>
<keyword evidence="3" id="KW-1185">Reference proteome</keyword>
<protein>
    <submittedName>
        <fullName evidence="2">Glycosyltransferase</fullName>
    </submittedName>
</protein>
<evidence type="ECO:0000313" key="3">
    <source>
        <dbReference type="Proteomes" id="UP001500929"/>
    </source>
</evidence>